<comment type="catalytic activity">
    <reaction evidence="10">
        <text>a ubiquinone + NADH + 5 H(+)(in) = a ubiquinol + NAD(+) + 4 H(+)(out)</text>
        <dbReference type="Rhea" id="RHEA:29091"/>
        <dbReference type="Rhea" id="RHEA-COMP:9565"/>
        <dbReference type="Rhea" id="RHEA-COMP:9566"/>
        <dbReference type="ChEBI" id="CHEBI:15378"/>
        <dbReference type="ChEBI" id="CHEBI:16389"/>
        <dbReference type="ChEBI" id="CHEBI:17976"/>
        <dbReference type="ChEBI" id="CHEBI:57540"/>
        <dbReference type="ChEBI" id="CHEBI:57945"/>
        <dbReference type="EC" id="7.1.1.2"/>
    </reaction>
</comment>
<name>A0A8A5LA79_FRAVS</name>
<evidence type="ECO:0000256" key="5">
    <source>
        <dbReference type="ARBA" id="ARBA00022967"/>
    </source>
</evidence>
<protein>
    <recommendedName>
        <fullName evidence="3">NADH-ubiquinone oxidoreductase chain 4L</fullName>
    </recommendedName>
    <alternativeName>
        <fullName evidence="9">NADH dehydrogenase subunit 4L</fullName>
    </alternativeName>
</protein>
<sequence>MMLSYIIFSLFVIFCSLFVFFSNSSSFMTCLLMMESSVLNLYFLFCFLMQSLEFNFILYFLVFCVCEGSLGLSILIKFIRSFNTSFFKSSNSSLC</sequence>
<feature type="transmembrane region" description="Helical" evidence="11">
    <location>
        <begin position="30"/>
        <end position="50"/>
    </location>
</feature>
<comment type="subcellular location">
    <subcellularLocation>
        <location evidence="1">Membrane</location>
        <topology evidence="1">Multi-pass membrane protein</topology>
    </subcellularLocation>
</comment>
<keyword evidence="8 11" id="KW-0472">Membrane</keyword>
<dbReference type="GO" id="GO:0016020">
    <property type="term" value="C:membrane"/>
    <property type="evidence" value="ECO:0007669"/>
    <property type="project" value="UniProtKB-SubCell"/>
</dbReference>
<evidence type="ECO:0000256" key="6">
    <source>
        <dbReference type="ARBA" id="ARBA00022989"/>
    </source>
</evidence>
<dbReference type="GO" id="GO:0008137">
    <property type="term" value="F:NADH dehydrogenase (ubiquinone) activity"/>
    <property type="evidence" value="ECO:0007669"/>
    <property type="project" value="UniProtKB-EC"/>
</dbReference>
<geneLocation type="mitochondrion" evidence="12"/>
<evidence type="ECO:0000256" key="8">
    <source>
        <dbReference type="ARBA" id="ARBA00023136"/>
    </source>
</evidence>
<evidence type="ECO:0000256" key="1">
    <source>
        <dbReference type="ARBA" id="ARBA00004141"/>
    </source>
</evidence>
<evidence type="ECO:0000256" key="10">
    <source>
        <dbReference type="ARBA" id="ARBA00049551"/>
    </source>
</evidence>
<evidence type="ECO:0000313" key="12">
    <source>
        <dbReference type="EMBL" id="QTF76086.1"/>
    </source>
</evidence>
<keyword evidence="4 11" id="KW-0812">Transmembrane</keyword>
<proteinExistence type="inferred from homology"/>
<keyword evidence="7" id="KW-0520">NAD</keyword>
<keyword evidence="12" id="KW-0496">Mitochondrion</keyword>
<evidence type="ECO:0000256" key="3">
    <source>
        <dbReference type="ARBA" id="ARBA00016612"/>
    </source>
</evidence>
<dbReference type="InterPro" id="IPR039428">
    <property type="entry name" value="NUOK/Mnh_C1-like"/>
</dbReference>
<gene>
    <name evidence="12" type="primary">nad4L</name>
</gene>
<feature type="transmembrane region" description="Helical" evidence="11">
    <location>
        <begin position="6"/>
        <end position="23"/>
    </location>
</feature>
<reference evidence="12" key="1">
    <citation type="journal article" name="Sci. Rep.">
        <title>Rearrangement and evolution of mitochondrial genomes in Thysanoptera (Insecta).</title>
        <authorList>
            <person name="Tyagi K."/>
            <person name="Chakraborty R."/>
            <person name="Cameron S.L."/>
            <person name="Sweet A.D."/>
            <person name="Chandra K."/>
            <person name="Kumar V."/>
        </authorList>
    </citation>
    <scope>NUCLEOTIDE SEQUENCE</scope>
</reference>
<organism evidence="12">
    <name type="scientific">Franklinothrips vespiformis</name>
    <name type="common">Thrips</name>
    <name type="synonym">Aeolothrips vespiformis</name>
    <dbReference type="NCBI Taxonomy" id="297892"/>
    <lineage>
        <taxon>Eukaryota</taxon>
        <taxon>Metazoa</taxon>
        <taxon>Ecdysozoa</taxon>
        <taxon>Arthropoda</taxon>
        <taxon>Hexapoda</taxon>
        <taxon>Insecta</taxon>
        <taxon>Pterygota</taxon>
        <taxon>Neoptera</taxon>
        <taxon>Paraneoptera</taxon>
        <taxon>Thysanoptera</taxon>
        <taxon>Terebrantia</taxon>
        <taxon>Aeolothripoidea</taxon>
        <taxon>Aeolothripidae</taxon>
        <taxon>Franklinothrips</taxon>
    </lineage>
</organism>
<dbReference type="Pfam" id="PF00420">
    <property type="entry name" value="Oxidored_q2"/>
    <property type="match status" value="1"/>
</dbReference>
<keyword evidence="6 11" id="KW-1133">Transmembrane helix</keyword>
<evidence type="ECO:0000256" key="7">
    <source>
        <dbReference type="ARBA" id="ARBA00023027"/>
    </source>
</evidence>
<dbReference type="EMBL" id="MN072395">
    <property type="protein sequence ID" value="QTF76086.1"/>
    <property type="molecule type" value="Genomic_DNA"/>
</dbReference>
<feature type="transmembrane region" description="Helical" evidence="11">
    <location>
        <begin position="56"/>
        <end position="79"/>
    </location>
</feature>
<evidence type="ECO:0000256" key="9">
    <source>
        <dbReference type="ARBA" id="ARBA00031586"/>
    </source>
</evidence>
<comment type="similarity">
    <text evidence="2">Belongs to the complex I subunit 4L family.</text>
</comment>
<dbReference type="Gene3D" id="1.10.287.3510">
    <property type="match status" value="1"/>
</dbReference>
<keyword evidence="5" id="KW-1278">Translocase</keyword>
<accession>A0A8A5LA79</accession>
<evidence type="ECO:0000256" key="4">
    <source>
        <dbReference type="ARBA" id="ARBA00022692"/>
    </source>
</evidence>
<evidence type="ECO:0000256" key="11">
    <source>
        <dbReference type="SAM" id="Phobius"/>
    </source>
</evidence>
<dbReference type="AlphaFoldDB" id="A0A8A5LA79"/>
<evidence type="ECO:0000256" key="2">
    <source>
        <dbReference type="ARBA" id="ARBA00010519"/>
    </source>
</evidence>